<dbReference type="Proteomes" id="UP000320888">
    <property type="component" value="Unassembled WGS sequence"/>
</dbReference>
<reference evidence="1 2" key="1">
    <citation type="submission" date="2019-07" db="EMBL/GenBank/DDBJ databases">
        <title>Draft genome for Streptomyces benahoarensis MZ03-48.</title>
        <authorList>
            <person name="Gonzalez-Pimentel J.L."/>
        </authorList>
    </citation>
    <scope>NUCLEOTIDE SEQUENCE [LARGE SCALE GENOMIC DNA]</scope>
    <source>
        <strain evidence="1 2">MZ03-48</strain>
    </source>
</reference>
<evidence type="ECO:0000313" key="2">
    <source>
        <dbReference type="Proteomes" id="UP000320888"/>
    </source>
</evidence>
<proteinExistence type="predicted"/>
<comment type="caution">
    <text evidence="1">The sequence shown here is derived from an EMBL/GenBank/DDBJ whole genome shotgun (WGS) entry which is preliminary data.</text>
</comment>
<gene>
    <name evidence="1" type="ORF">FNZ23_09035</name>
</gene>
<dbReference type="EMBL" id="VKLS01000070">
    <property type="protein sequence ID" value="TSB42604.1"/>
    <property type="molecule type" value="Genomic_DNA"/>
</dbReference>
<accession>A0A553ZM97</accession>
<dbReference type="RefSeq" id="WP_143940201.1">
    <property type="nucleotide sequence ID" value="NZ_VKLS01000070.1"/>
</dbReference>
<organism evidence="1 2">
    <name type="scientific">Streptomyces benahoarensis</name>
    <dbReference type="NCBI Taxonomy" id="2595054"/>
    <lineage>
        <taxon>Bacteria</taxon>
        <taxon>Bacillati</taxon>
        <taxon>Actinomycetota</taxon>
        <taxon>Actinomycetes</taxon>
        <taxon>Kitasatosporales</taxon>
        <taxon>Streptomycetaceae</taxon>
        <taxon>Streptomyces</taxon>
    </lineage>
</organism>
<dbReference type="PANTHER" id="PTHR41913:SF1">
    <property type="entry name" value="DUF1684 DOMAIN-CONTAINING PROTEIN"/>
    <property type="match status" value="1"/>
</dbReference>
<dbReference type="Pfam" id="PF07920">
    <property type="entry name" value="DUF1684"/>
    <property type="match status" value="1"/>
</dbReference>
<dbReference type="OrthoDB" id="5493262at2"/>
<dbReference type="InterPro" id="IPR012467">
    <property type="entry name" value="DUF1684"/>
</dbReference>
<dbReference type="PANTHER" id="PTHR41913">
    <property type="entry name" value="DUF1684 DOMAIN-CONTAINING PROTEIN"/>
    <property type="match status" value="1"/>
</dbReference>
<evidence type="ECO:0000313" key="1">
    <source>
        <dbReference type="EMBL" id="TSB42604.1"/>
    </source>
</evidence>
<sequence length="263" mass="28440">MNTGTDARAAWQTWREHRVTDISRPYGPLALTGTHWLADHPDGRIPGLPGRWDDDGDAVVLHATSADGLTADGAPLDGEIRLGPDAGPESARIAHGDRRLPVLRREGLWAVRDVDPAAPARRDFTGIDTYDHDPRWVVPGRFRPYGESRAVRVPNADGVRRELGLAGELTFTVDGAEHALQVAVEGDGSLWAVLADATSGTESYRFRFLRPPAPAADGTVIVDLNRTLLPPCAFADHFICPFPPPGNTLPFALRAGERNRSGA</sequence>
<protein>
    <submittedName>
        <fullName evidence="1">DUF1684 domain-containing protein</fullName>
    </submittedName>
</protein>
<name>A0A553ZM97_9ACTN</name>
<dbReference type="AlphaFoldDB" id="A0A553ZM97"/>
<keyword evidence="2" id="KW-1185">Reference proteome</keyword>